<dbReference type="EMBL" id="NFEZ01000004">
    <property type="protein sequence ID" value="PLT45352.1"/>
    <property type="molecule type" value="Genomic_DNA"/>
</dbReference>
<dbReference type="PROSITE" id="PS51352">
    <property type="entry name" value="THIOREDOXIN_2"/>
    <property type="match status" value="1"/>
</dbReference>
<comment type="caution">
    <text evidence="3">The sequence shown here is derived from an EMBL/GenBank/DDBJ whole genome shotgun (WGS) entry which is preliminary data.</text>
</comment>
<dbReference type="Pfam" id="PF00578">
    <property type="entry name" value="AhpC-TSA"/>
    <property type="match status" value="1"/>
</dbReference>
<dbReference type="GO" id="GO:0016491">
    <property type="term" value="F:oxidoreductase activity"/>
    <property type="evidence" value="ECO:0007669"/>
    <property type="project" value="InterPro"/>
</dbReference>
<dbReference type="PROSITE" id="PS00194">
    <property type="entry name" value="THIOREDOXIN_1"/>
    <property type="match status" value="1"/>
</dbReference>
<protein>
    <submittedName>
        <fullName evidence="3">Thioredoxin</fullName>
    </submittedName>
</protein>
<dbReference type="RefSeq" id="WP_028599517.1">
    <property type="nucleotide sequence ID" value="NZ_BIMM01000065.1"/>
</dbReference>
<keyword evidence="1" id="KW-1015">Disulfide bond</keyword>
<dbReference type="InterPro" id="IPR013766">
    <property type="entry name" value="Thioredoxin_domain"/>
</dbReference>
<dbReference type="CDD" id="cd02966">
    <property type="entry name" value="TlpA_like_family"/>
    <property type="match status" value="1"/>
</dbReference>
<accession>A0A2N5N4V7</accession>
<dbReference type="InterPro" id="IPR017937">
    <property type="entry name" value="Thioredoxin_CS"/>
</dbReference>
<dbReference type="SUPFAM" id="SSF52833">
    <property type="entry name" value="Thioredoxin-like"/>
    <property type="match status" value="1"/>
</dbReference>
<evidence type="ECO:0000256" key="1">
    <source>
        <dbReference type="ARBA" id="ARBA00023157"/>
    </source>
</evidence>
<proteinExistence type="predicted"/>
<dbReference type="InterPro" id="IPR000866">
    <property type="entry name" value="AhpC/TSA"/>
</dbReference>
<name>A0A2N5N4V7_9BACL</name>
<dbReference type="PANTHER" id="PTHR42852">
    <property type="entry name" value="THIOL:DISULFIDE INTERCHANGE PROTEIN DSBE"/>
    <property type="match status" value="1"/>
</dbReference>
<evidence type="ECO:0000313" key="4">
    <source>
        <dbReference type="Proteomes" id="UP000234789"/>
    </source>
</evidence>
<dbReference type="PANTHER" id="PTHR42852:SF1">
    <property type="entry name" value="THIOREDOXIN-LIKE PROTEIN YNEN"/>
    <property type="match status" value="1"/>
</dbReference>
<dbReference type="InterPro" id="IPR050553">
    <property type="entry name" value="Thioredoxin_ResA/DsbE_sf"/>
</dbReference>
<dbReference type="Gene3D" id="3.40.30.10">
    <property type="entry name" value="Glutaredoxin"/>
    <property type="match status" value="1"/>
</dbReference>
<feature type="domain" description="Thioredoxin" evidence="2">
    <location>
        <begin position="42"/>
        <end position="181"/>
    </location>
</feature>
<evidence type="ECO:0000259" key="2">
    <source>
        <dbReference type="PROSITE" id="PS51352"/>
    </source>
</evidence>
<dbReference type="InterPro" id="IPR036249">
    <property type="entry name" value="Thioredoxin-like_sf"/>
</dbReference>
<dbReference type="AlphaFoldDB" id="A0A2N5N4V7"/>
<organism evidence="3 4">
    <name type="scientific">Paenibacillus pasadenensis</name>
    <dbReference type="NCBI Taxonomy" id="217090"/>
    <lineage>
        <taxon>Bacteria</taxon>
        <taxon>Bacillati</taxon>
        <taxon>Bacillota</taxon>
        <taxon>Bacilli</taxon>
        <taxon>Bacillales</taxon>
        <taxon>Paenibacillaceae</taxon>
        <taxon>Paenibacillus</taxon>
    </lineage>
</organism>
<dbReference type="GO" id="GO:0016209">
    <property type="term" value="F:antioxidant activity"/>
    <property type="evidence" value="ECO:0007669"/>
    <property type="project" value="InterPro"/>
</dbReference>
<gene>
    <name evidence="3" type="ORF">B8V81_3783</name>
</gene>
<sequence length="188" mass="20751">MKKGMTVLILLAAVLAGGWIWMDRADMPLGAGLFSGGQDAKPKEGYDAPAFSLPGLDDKTYAVGGAREKPVLVNFWASWCGPCDAEAPDLQELFEKYGDRIDFYGVNSTDYDRERDARAFVDEKKLTFPIPMDRDGVATKAYKVSNFPTSLLIGTDGKVRERITGVITKKQWEQKLDDLLAQPRQPGA</sequence>
<dbReference type="OrthoDB" id="25753at2"/>
<reference evidence="3 4" key="1">
    <citation type="submission" date="2017-05" db="EMBL/GenBank/DDBJ databases">
        <title>Functional genome analysis of Paenibacillus pasadenensis strain R16: insights on endophytic life style and antifungal activity.</title>
        <authorList>
            <person name="Passera A."/>
            <person name="Marcolungo L."/>
            <person name="Casati P."/>
            <person name="Brasca M."/>
            <person name="Quaglino F."/>
            <person name="Delledonne M."/>
        </authorList>
    </citation>
    <scope>NUCLEOTIDE SEQUENCE [LARGE SCALE GENOMIC DNA]</scope>
    <source>
        <strain evidence="3 4">R16</strain>
    </source>
</reference>
<evidence type="ECO:0000313" key="3">
    <source>
        <dbReference type="EMBL" id="PLT45352.1"/>
    </source>
</evidence>
<keyword evidence="4" id="KW-1185">Reference proteome</keyword>
<dbReference type="Proteomes" id="UP000234789">
    <property type="component" value="Unassembled WGS sequence"/>
</dbReference>